<accession>A0ABV9QHV8</accession>
<evidence type="ECO:0000313" key="2">
    <source>
        <dbReference type="EMBL" id="MFC4789320.1"/>
    </source>
</evidence>
<keyword evidence="1" id="KW-0472">Membrane</keyword>
<keyword evidence="3" id="KW-1185">Reference proteome</keyword>
<evidence type="ECO:0000313" key="3">
    <source>
        <dbReference type="Proteomes" id="UP001596001"/>
    </source>
</evidence>
<sequence>MTHKQKDLPIQRDWLSKTLAGIVWGVVLGLAGSGWFSYLHPDMPLAVRGQLAMWMFAPIALGVLAGVYFFSSGIRAWCWLGSVALLASGTLALWRLF</sequence>
<dbReference type="Proteomes" id="UP001596001">
    <property type="component" value="Unassembled WGS sequence"/>
</dbReference>
<organism evidence="2 3">
    <name type="scientific">Giesbergeria sinuosa</name>
    <dbReference type="NCBI Taxonomy" id="80883"/>
    <lineage>
        <taxon>Bacteria</taxon>
        <taxon>Pseudomonadati</taxon>
        <taxon>Pseudomonadota</taxon>
        <taxon>Betaproteobacteria</taxon>
        <taxon>Burkholderiales</taxon>
        <taxon>Comamonadaceae</taxon>
        <taxon>Giesbergeria</taxon>
    </lineage>
</organism>
<dbReference type="RefSeq" id="WP_382432589.1">
    <property type="nucleotide sequence ID" value="NZ_JBHSHJ010000007.1"/>
</dbReference>
<reference evidence="3" key="1">
    <citation type="journal article" date="2019" name="Int. J. Syst. Evol. Microbiol.">
        <title>The Global Catalogue of Microorganisms (GCM) 10K type strain sequencing project: providing services to taxonomists for standard genome sequencing and annotation.</title>
        <authorList>
            <consortium name="The Broad Institute Genomics Platform"/>
            <consortium name="The Broad Institute Genome Sequencing Center for Infectious Disease"/>
            <person name="Wu L."/>
            <person name="Ma J."/>
        </authorList>
    </citation>
    <scope>NUCLEOTIDE SEQUENCE [LARGE SCALE GENOMIC DNA]</scope>
    <source>
        <strain evidence="3">CCUG 49452</strain>
    </source>
</reference>
<dbReference type="EMBL" id="JBHSHJ010000007">
    <property type="protein sequence ID" value="MFC4789320.1"/>
    <property type="molecule type" value="Genomic_DNA"/>
</dbReference>
<feature type="transmembrane region" description="Helical" evidence="1">
    <location>
        <begin position="77"/>
        <end position="96"/>
    </location>
</feature>
<gene>
    <name evidence="2" type="ORF">ACFO6X_10060</name>
</gene>
<feature type="transmembrane region" description="Helical" evidence="1">
    <location>
        <begin position="51"/>
        <end position="70"/>
    </location>
</feature>
<keyword evidence="1" id="KW-1133">Transmembrane helix</keyword>
<protein>
    <recommendedName>
        <fullName evidence="4">Transmembrane protein</fullName>
    </recommendedName>
</protein>
<proteinExistence type="predicted"/>
<evidence type="ECO:0008006" key="4">
    <source>
        <dbReference type="Google" id="ProtNLM"/>
    </source>
</evidence>
<evidence type="ECO:0000256" key="1">
    <source>
        <dbReference type="SAM" id="Phobius"/>
    </source>
</evidence>
<comment type="caution">
    <text evidence="2">The sequence shown here is derived from an EMBL/GenBank/DDBJ whole genome shotgun (WGS) entry which is preliminary data.</text>
</comment>
<keyword evidence="1" id="KW-0812">Transmembrane</keyword>
<feature type="transmembrane region" description="Helical" evidence="1">
    <location>
        <begin position="21"/>
        <end position="39"/>
    </location>
</feature>
<name>A0ABV9QHV8_9BURK</name>